<comment type="similarity">
    <text evidence="11">Belongs to the inward rectifier-type potassium channel (TC 1.A.2.1) family.</text>
</comment>
<dbReference type="Pfam" id="PF17655">
    <property type="entry name" value="IRK_C"/>
    <property type="match status" value="1"/>
</dbReference>
<evidence type="ECO:0000256" key="2">
    <source>
        <dbReference type="ARBA" id="ARBA00022448"/>
    </source>
</evidence>
<feature type="transmembrane region" description="Helical" evidence="12">
    <location>
        <begin position="173"/>
        <end position="198"/>
    </location>
</feature>
<dbReference type="AlphaFoldDB" id="A0A9P0CVD1"/>
<dbReference type="PANTHER" id="PTHR11767">
    <property type="entry name" value="INWARD RECTIFIER POTASSIUM CHANNEL"/>
    <property type="match status" value="1"/>
</dbReference>
<evidence type="ECO:0000256" key="6">
    <source>
        <dbReference type="ARBA" id="ARBA00022958"/>
    </source>
</evidence>
<keyword evidence="16" id="KW-1185">Reference proteome</keyword>
<evidence type="ECO:0000256" key="8">
    <source>
        <dbReference type="ARBA" id="ARBA00023065"/>
    </source>
</evidence>
<keyword evidence="4 11" id="KW-0812">Transmembrane</keyword>
<dbReference type="InterPro" id="IPR040445">
    <property type="entry name" value="Kir_TM"/>
</dbReference>
<keyword evidence="2 11" id="KW-0813">Transport</keyword>
<dbReference type="GO" id="GO:1990573">
    <property type="term" value="P:potassium ion import across plasma membrane"/>
    <property type="evidence" value="ECO:0007669"/>
    <property type="project" value="TreeGrafter"/>
</dbReference>
<dbReference type="SUPFAM" id="SSF81324">
    <property type="entry name" value="Voltage-gated potassium channels"/>
    <property type="match status" value="1"/>
</dbReference>
<dbReference type="Pfam" id="PF01007">
    <property type="entry name" value="IRK"/>
    <property type="match status" value="1"/>
</dbReference>
<evidence type="ECO:0000256" key="5">
    <source>
        <dbReference type="ARBA" id="ARBA00022882"/>
    </source>
</evidence>
<evidence type="ECO:0000259" key="14">
    <source>
        <dbReference type="Pfam" id="PF17655"/>
    </source>
</evidence>
<evidence type="ECO:0000313" key="16">
    <source>
        <dbReference type="Proteomes" id="UP001153636"/>
    </source>
</evidence>
<dbReference type="InterPro" id="IPR016449">
    <property type="entry name" value="K_chnl_inward-rec_Kir"/>
</dbReference>
<dbReference type="InterPro" id="IPR013518">
    <property type="entry name" value="K_chnl_inward-rec_Kir_cyto"/>
</dbReference>
<keyword evidence="6 11" id="KW-0630">Potassium</keyword>
<organism evidence="15 16">
    <name type="scientific">Psylliodes chrysocephalus</name>
    <dbReference type="NCBI Taxonomy" id="3402493"/>
    <lineage>
        <taxon>Eukaryota</taxon>
        <taxon>Metazoa</taxon>
        <taxon>Ecdysozoa</taxon>
        <taxon>Arthropoda</taxon>
        <taxon>Hexapoda</taxon>
        <taxon>Insecta</taxon>
        <taxon>Pterygota</taxon>
        <taxon>Neoptera</taxon>
        <taxon>Endopterygota</taxon>
        <taxon>Coleoptera</taxon>
        <taxon>Polyphaga</taxon>
        <taxon>Cucujiformia</taxon>
        <taxon>Chrysomeloidea</taxon>
        <taxon>Chrysomelidae</taxon>
        <taxon>Galerucinae</taxon>
        <taxon>Alticini</taxon>
        <taxon>Psylliodes</taxon>
    </lineage>
</organism>
<dbReference type="InterPro" id="IPR041647">
    <property type="entry name" value="IRK_C"/>
</dbReference>
<reference evidence="15" key="1">
    <citation type="submission" date="2022-01" db="EMBL/GenBank/DDBJ databases">
        <authorList>
            <person name="King R."/>
        </authorList>
    </citation>
    <scope>NUCLEOTIDE SEQUENCE</scope>
</reference>
<keyword evidence="7 12" id="KW-1133">Transmembrane helix</keyword>
<keyword evidence="5 11" id="KW-0851">Voltage-gated channel</keyword>
<dbReference type="GO" id="GO:0034702">
    <property type="term" value="C:monoatomic ion channel complex"/>
    <property type="evidence" value="ECO:0007669"/>
    <property type="project" value="UniProtKB-KW"/>
</dbReference>
<dbReference type="Proteomes" id="UP001153636">
    <property type="component" value="Chromosome 4"/>
</dbReference>
<keyword evidence="9 12" id="KW-0472">Membrane</keyword>
<evidence type="ECO:0000256" key="7">
    <source>
        <dbReference type="ARBA" id="ARBA00022989"/>
    </source>
</evidence>
<name>A0A9P0CVD1_9CUCU</name>
<feature type="transmembrane region" description="Helical" evidence="12">
    <location>
        <begin position="101"/>
        <end position="124"/>
    </location>
</feature>
<dbReference type="GO" id="GO:0005886">
    <property type="term" value="C:plasma membrane"/>
    <property type="evidence" value="ECO:0007669"/>
    <property type="project" value="TreeGrafter"/>
</dbReference>
<keyword evidence="10 11" id="KW-0407">Ion channel</keyword>
<dbReference type="Gene3D" id="1.10.287.70">
    <property type="match status" value="1"/>
</dbReference>
<gene>
    <name evidence="15" type="ORF">PSYICH_LOCUS10446</name>
</gene>
<dbReference type="SUPFAM" id="SSF81296">
    <property type="entry name" value="E set domains"/>
    <property type="match status" value="1"/>
</dbReference>
<evidence type="ECO:0000256" key="9">
    <source>
        <dbReference type="ARBA" id="ARBA00023136"/>
    </source>
</evidence>
<dbReference type="GO" id="GO:0034765">
    <property type="term" value="P:regulation of monoatomic ion transmembrane transport"/>
    <property type="evidence" value="ECO:0007669"/>
    <property type="project" value="TreeGrafter"/>
</dbReference>
<comment type="subcellular location">
    <subcellularLocation>
        <location evidence="1 11">Membrane</location>
        <topology evidence="1 11">Multi-pass membrane protein</topology>
    </subcellularLocation>
</comment>
<feature type="domain" description="Potassium channel inwardly rectifying transmembrane" evidence="13">
    <location>
        <begin position="66"/>
        <end position="203"/>
    </location>
</feature>
<feature type="domain" description="Inward rectifier potassium channel C-terminal" evidence="14">
    <location>
        <begin position="211"/>
        <end position="374"/>
    </location>
</feature>
<dbReference type="PRINTS" id="PR01320">
    <property type="entry name" value="KIRCHANNEL"/>
</dbReference>
<accession>A0A9P0CVD1</accession>
<evidence type="ECO:0000256" key="10">
    <source>
        <dbReference type="ARBA" id="ARBA00023303"/>
    </source>
</evidence>
<evidence type="ECO:0000256" key="1">
    <source>
        <dbReference type="ARBA" id="ARBA00004141"/>
    </source>
</evidence>
<dbReference type="OrthoDB" id="273257at2759"/>
<dbReference type="InterPro" id="IPR014756">
    <property type="entry name" value="Ig_E-set"/>
</dbReference>
<evidence type="ECO:0000256" key="4">
    <source>
        <dbReference type="ARBA" id="ARBA00022692"/>
    </source>
</evidence>
<protein>
    <submittedName>
        <fullName evidence="15">Uncharacterized protein</fullName>
    </submittedName>
</protein>
<evidence type="ECO:0000256" key="11">
    <source>
        <dbReference type="RuleBase" id="RU003822"/>
    </source>
</evidence>
<keyword evidence="3 11" id="KW-0633">Potassium transport</keyword>
<evidence type="ECO:0000313" key="15">
    <source>
        <dbReference type="EMBL" id="CAH1110112.1"/>
    </source>
</evidence>
<keyword evidence="8 11" id="KW-0406">Ion transport</keyword>
<evidence type="ECO:0000259" key="13">
    <source>
        <dbReference type="Pfam" id="PF01007"/>
    </source>
</evidence>
<sequence length="382" mass="44027">MYEELEYDSKLDQYTEVIFNEFSDSSDEEIENSIAPVNPLLILRKQRIRKKIRSHLTKNFNLARIISKSGKLNTFLTKLSNKNISYIKDLGNTLLGIKWRWIVVTLILVNFICFFFFGMLWYVVAASSGDFDSNATNTCVINTNTMTGYFLLSAETITTIGYGYRYPTEQCNLGWLMLMLQVLLSVAIQGALVSIVYVKITKPLSSRARSLFSKKAVILLRDGKLRFVFRINDFTKKIWCGTYISLYFMDMEPLYPNAEFEMFQMQIEPHGLLIFPVQIEHVIDENSPLWSFRPLDILQSRFEIIAVAEGSSNITGQISQNRTSYSSGDILWGHRFRPCVDYDKDRGVYVVDYKKFKQTLPFNTPLCSAKKLMDIQSKIVAS</sequence>
<dbReference type="GO" id="GO:0005242">
    <property type="term" value="F:inward rectifier potassium channel activity"/>
    <property type="evidence" value="ECO:0007669"/>
    <property type="project" value="InterPro"/>
</dbReference>
<dbReference type="PANTHER" id="PTHR11767:SF113">
    <property type="entry name" value="INWARDLY RECTIFYING POTASSIUM CHANNEL 2, ISOFORM D"/>
    <property type="match status" value="1"/>
</dbReference>
<evidence type="ECO:0000256" key="3">
    <source>
        <dbReference type="ARBA" id="ARBA00022538"/>
    </source>
</evidence>
<dbReference type="EMBL" id="OV651816">
    <property type="protein sequence ID" value="CAH1110112.1"/>
    <property type="molecule type" value="Genomic_DNA"/>
</dbReference>
<proteinExistence type="inferred from homology"/>
<dbReference type="Gene3D" id="2.60.40.1400">
    <property type="entry name" value="G protein-activated inward rectifier potassium channel 1"/>
    <property type="match status" value="1"/>
</dbReference>
<evidence type="ECO:0000256" key="12">
    <source>
        <dbReference type="SAM" id="Phobius"/>
    </source>
</evidence>